<accession>A0A937FTB7</accession>
<dbReference type="PANTHER" id="PTHR44591:SF3">
    <property type="entry name" value="RESPONSE REGULATORY DOMAIN-CONTAINING PROTEIN"/>
    <property type="match status" value="1"/>
</dbReference>
<name>A0A937FTB7_9BACT</name>
<dbReference type="SMART" id="SM00448">
    <property type="entry name" value="REC"/>
    <property type="match status" value="1"/>
</dbReference>
<dbReference type="RefSeq" id="WP_202854966.1">
    <property type="nucleotide sequence ID" value="NZ_JAEUGD010000014.1"/>
</dbReference>
<sequence length="289" mass="33452">MSLRKKTILIADDEREIIRVMNRELQDYFDDIQIINAGNGKMAVRVAEEELPDIIIMDWDMPEMNGIEATRAICKSEKTHDIPIIMATGRMTQPEDLRIALEAGAVDFIRKPIEFVELIARINTSLRIREQNLAIQQLLKSEIELKNRKLTTTSMLIVEQNNLLNDFFDELGAIEKKAYEVCNQLTPQVSDLKRRIQNYFDIDKSWDTFKFHFEEVHPKFFDIIQQRGSDISHKDLKLCAYLKLGMDNKEIANLLNITASSARVALSRLKKKLNLDEEDNLREVISEIG</sequence>
<evidence type="ECO:0000256" key="2">
    <source>
        <dbReference type="ARBA" id="ARBA00023125"/>
    </source>
</evidence>
<feature type="domain" description="Response regulatory" evidence="4">
    <location>
        <begin position="7"/>
        <end position="126"/>
    </location>
</feature>
<proteinExistence type="predicted"/>
<evidence type="ECO:0000256" key="3">
    <source>
        <dbReference type="PROSITE-ProRule" id="PRU00169"/>
    </source>
</evidence>
<keyword evidence="6" id="KW-1185">Reference proteome</keyword>
<dbReference type="SUPFAM" id="SSF46894">
    <property type="entry name" value="C-terminal effector domain of the bipartite response regulators"/>
    <property type="match status" value="1"/>
</dbReference>
<dbReference type="AlphaFoldDB" id="A0A937FTB7"/>
<keyword evidence="2" id="KW-0238">DNA-binding</keyword>
<dbReference type="Gene3D" id="3.40.50.2300">
    <property type="match status" value="1"/>
</dbReference>
<dbReference type="InterPro" id="IPR050595">
    <property type="entry name" value="Bact_response_regulator"/>
</dbReference>
<dbReference type="GO" id="GO:0003677">
    <property type="term" value="F:DNA binding"/>
    <property type="evidence" value="ECO:0007669"/>
    <property type="project" value="UniProtKB-KW"/>
</dbReference>
<evidence type="ECO:0000256" key="1">
    <source>
        <dbReference type="ARBA" id="ARBA00022553"/>
    </source>
</evidence>
<dbReference type="EMBL" id="JAEUGD010000014">
    <property type="protein sequence ID" value="MBL6445420.1"/>
    <property type="molecule type" value="Genomic_DNA"/>
</dbReference>
<dbReference type="SUPFAM" id="SSF52172">
    <property type="entry name" value="CheY-like"/>
    <property type="match status" value="1"/>
</dbReference>
<dbReference type="Proteomes" id="UP000614216">
    <property type="component" value="Unassembled WGS sequence"/>
</dbReference>
<keyword evidence="1 3" id="KW-0597">Phosphoprotein</keyword>
<reference evidence="5" key="1">
    <citation type="submission" date="2021-01" db="EMBL/GenBank/DDBJ databases">
        <title>Fulvivirga kasyanovii gen. nov., sp nov., a novel member of the phylum Bacteroidetes isolated from seawater in a mussel farm.</title>
        <authorList>
            <person name="Zhao L.-H."/>
            <person name="Wang Z.-J."/>
        </authorList>
    </citation>
    <scope>NUCLEOTIDE SEQUENCE</scope>
    <source>
        <strain evidence="5">29W222</strain>
    </source>
</reference>
<evidence type="ECO:0000259" key="4">
    <source>
        <dbReference type="PROSITE" id="PS50110"/>
    </source>
</evidence>
<evidence type="ECO:0000313" key="6">
    <source>
        <dbReference type="Proteomes" id="UP000614216"/>
    </source>
</evidence>
<protein>
    <submittedName>
        <fullName evidence="5">Response regulator</fullName>
    </submittedName>
</protein>
<dbReference type="GO" id="GO:0000160">
    <property type="term" value="P:phosphorelay signal transduction system"/>
    <property type="evidence" value="ECO:0007669"/>
    <property type="project" value="InterPro"/>
</dbReference>
<feature type="modified residue" description="4-aspartylphosphate" evidence="3">
    <location>
        <position position="58"/>
    </location>
</feature>
<dbReference type="InterPro" id="IPR001789">
    <property type="entry name" value="Sig_transdc_resp-reg_receiver"/>
</dbReference>
<dbReference type="InterPro" id="IPR011006">
    <property type="entry name" value="CheY-like_superfamily"/>
</dbReference>
<dbReference type="Pfam" id="PF00072">
    <property type="entry name" value="Response_reg"/>
    <property type="match status" value="1"/>
</dbReference>
<organism evidence="5 6">
    <name type="scientific">Fulvivirga marina</name>
    <dbReference type="NCBI Taxonomy" id="2494733"/>
    <lineage>
        <taxon>Bacteria</taxon>
        <taxon>Pseudomonadati</taxon>
        <taxon>Bacteroidota</taxon>
        <taxon>Cytophagia</taxon>
        <taxon>Cytophagales</taxon>
        <taxon>Fulvivirgaceae</taxon>
        <taxon>Fulvivirga</taxon>
    </lineage>
</organism>
<dbReference type="InterPro" id="IPR016032">
    <property type="entry name" value="Sig_transdc_resp-reg_C-effctor"/>
</dbReference>
<dbReference type="GO" id="GO:0006355">
    <property type="term" value="P:regulation of DNA-templated transcription"/>
    <property type="evidence" value="ECO:0007669"/>
    <property type="project" value="InterPro"/>
</dbReference>
<dbReference type="PANTHER" id="PTHR44591">
    <property type="entry name" value="STRESS RESPONSE REGULATOR PROTEIN 1"/>
    <property type="match status" value="1"/>
</dbReference>
<dbReference type="PROSITE" id="PS50110">
    <property type="entry name" value="RESPONSE_REGULATORY"/>
    <property type="match status" value="1"/>
</dbReference>
<comment type="caution">
    <text evidence="5">The sequence shown here is derived from an EMBL/GenBank/DDBJ whole genome shotgun (WGS) entry which is preliminary data.</text>
</comment>
<evidence type="ECO:0000313" key="5">
    <source>
        <dbReference type="EMBL" id="MBL6445420.1"/>
    </source>
</evidence>
<gene>
    <name evidence="5" type="ORF">JMN32_03825</name>
</gene>